<dbReference type="PRINTS" id="PR00138">
    <property type="entry name" value="MATRIXIN"/>
</dbReference>
<sequence>MRHVSPTPCCHYQNDNIRVTRVPEIWRTTRVYRDDRELYMAEATCTWKEKSTEFYCAVQRSTLPLKSVLWKQINRIKFANYSCLHLRGDAPTGLDKNRVRQELSRALDLWARNSKLTFQEVNSEHADILISFQSGYHGDGYPFDGRGQILAHAFFPGRDRGGDAHFDKEEIWLLQNDSNEEGTSLFAVAAHEFGHSLGLAHSSVRGALMYPWYQGISQNYELPEDDRNGIQQMYGAPEDRLWARIPDRFSPPTTTTTRSPRTRPTKRPYGPTRPNTYPDEPGRPGNRPHDRYPYKPGYRTEQPERPVWTERPWKPHRHHPVVTTTTTTIAPSTSHRPRHRWTPPPRNDIPDKCDTSYDAITHIRREIFIFKGRYLWRVGEQGPYEGYPVEITRLFNLPENIDHVDAVYERLDRKIVVFIGRNYYVFNAHELEPGYPRSLKTLGLPETLEKIDAAMVWGHNSKTYFFSGTMYWRFDESIKHVELDYPRDMSMFRGVDYNIDTVFQWKNGKTYFFKGKGFWEFNDMRMRVAHEKPKSSAQFWMGCPPEMETNDVDFPERRAKIINNAANTPTFRFSLIILLLIALSMRIT</sequence>
<feature type="region of interest" description="Disordered" evidence="13">
    <location>
        <begin position="328"/>
        <end position="352"/>
    </location>
</feature>
<keyword evidence="6 10" id="KW-0862">Zinc</keyword>
<evidence type="ECO:0000256" key="9">
    <source>
        <dbReference type="PIRSR" id="PIRSR621190-1"/>
    </source>
</evidence>
<name>A0AA39FJX8_9HYME</name>
<dbReference type="InterPro" id="IPR006026">
    <property type="entry name" value="Peptidase_Metallo"/>
</dbReference>
<evidence type="ECO:0000259" key="14">
    <source>
        <dbReference type="SMART" id="SM00235"/>
    </source>
</evidence>
<dbReference type="SMART" id="SM00235">
    <property type="entry name" value="ZnMc"/>
    <property type="match status" value="1"/>
</dbReference>
<dbReference type="PANTHER" id="PTHR10201:SF308">
    <property type="entry name" value="MATRIX METALLOPROTEINASE 2"/>
    <property type="match status" value="1"/>
</dbReference>
<dbReference type="Pfam" id="PF00045">
    <property type="entry name" value="Hemopexin"/>
    <property type="match status" value="4"/>
</dbReference>
<feature type="binding site" evidence="10">
    <location>
        <position position="170"/>
    </location>
    <ligand>
        <name>Ca(2+)</name>
        <dbReference type="ChEBI" id="CHEBI:29108"/>
        <label>1</label>
    </ligand>
</feature>
<feature type="binding site" evidence="10">
    <location>
        <position position="502"/>
    </location>
    <ligand>
        <name>Ca(2+)</name>
        <dbReference type="ChEBI" id="CHEBI:29108"/>
        <label>5</label>
    </ligand>
</feature>
<gene>
    <name evidence="15" type="ORF">PV328_008624</name>
</gene>
<organism evidence="15 16">
    <name type="scientific">Microctonus aethiopoides</name>
    <dbReference type="NCBI Taxonomy" id="144406"/>
    <lineage>
        <taxon>Eukaryota</taxon>
        <taxon>Metazoa</taxon>
        <taxon>Ecdysozoa</taxon>
        <taxon>Arthropoda</taxon>
        <taxon>Hexapoda</taxon>
        <taxon>Insecta</taxon>
        <taxon>Pterygota</taxon>
        <taxon>Neoptera</taxon>
        <taxon>Endopterygota</taxon>
        <taxon>Hymenoptera</taxon>
        <taxon>Apocrita</taxon>
        <taxon>Ichneumonoidea</taxon>
        <taxon>Braconidae</taxon>
        <taxon>Euphorinae</taxon>
        <taxon>Microctonus</taxon>
    </lineage>
</organism>
<dbReference type="PANTHER" id="PTHR10201">
    <property type="entry name" value="MATRIX METALLOPROTEINASE"/>
    <property type="match status" value="1"/>
</dbReference>
<comment type="caution">
    <text evidence="15">The sequence shown here is derived from an EMBL/GenBank/DDBJ whole genome shotgun (WGS) entry which is preliminary data.</text>
</comment>
<keyword evidence="4" id="KW-0677">Repeat</keyword>
<feature type="region of interest" description="Disordered" evidence="13">
    <location>
        <begin position="244"/>
        <end position="305"/>
    </location>
</feature>
<feature type="binding site" evidence="10">
    <location>
        <position position="191"/>
    </location>
    <ligand>
        <name>Zn(2+)</name>
        <dbReference type="ChEBI" id="CHEBI:29105"/>
        <label>2</label>
        <note>catalytic</note>
    </ligand>
</feature>
<feature type="binding site" evidence="10">
    <location>
        <position position="137"/>
    </location>
    <ligand>
        <name>Zn(2+)</name>
        <dbReference type="ChEBI" id="CHEBI:29105"/>
        <label>1</label>
    </ligand>
</feature>
<dbReference type="GO" id="GO:0030574">
    <property type="term" value="P:collagen catabolic process"/>
    <property type="evidence" value="ECO:0007669"/>
    <property type="project" value="TreeGrafter"/>
</dbReference>
<feature type="binding site" evidence="10">
    <location>
        <position position="165"/>
    </location>
    <ligand>
        <name>Zn(2+)</name>
        <dbReference type="ChEBI" id="CHEBI:29105"/>
        <label>1</label>
    </ligand>
</feature>
<dbReference type="FunFam" id="2.110.10.10:FF:000018">
    <property type="entry name" value="Matrix metallopeptidase 25b"/>
    <property type="match status" value="1"/>
</dbReference>
<evidence type="ECO:0000313" key="16">
    <source>
        <dbReference type="Proteomes" id="UP001168990"/>
    </source>
</evidence>
<feature type="binding site" evidence="10">
    <location>
        <position position="405"/>
    </location>
    <ligand>
        <name>Ca(2+)</name>
        <dbReference type="ChEBI" id="CHEBI:29108"/>
        <label>4</label>
    </ligand>
</feature>
<dbReference type="SUPFAM" id="SSF55486">
    <property type="entry name" value="Metalloproteases ('zincins'), catalytic domain"/>
    <property type="match status" value="1"/>
</dbReference>
<dbReference type="Gene3D" id="2.110.10.10">
    <property type="entry name" value="Hemopexin-like domain"/>
    <property type="match status" value="1"/>
</dbReference>
<feature type="binding site" evidence="10">
    <location>
        <position position="209"/>
    </location>
    <ligand>
        <name>Zn(2+)</name>
        <dbReference type="ChEBI" id="CHEBI:29105"/>
        <label>2</label>
        <note>catalytic</note>
    </ligand>
</feature>
<feature type="binding site" evidence="10">
    <location>
        <position position="360"/>
    </location>
    <ligand>
        <name>Ca(2+)</name>
        <dbReference type="ChEBI" id="CHEBI:29108"/>
        <label>5</label>
    </ligand>
</feature>
<dbReference type="GO" id="GO:0005615">
    <property type="term" value="C:extracellular space"/>
    <property type="evidence" value="ECO:0007669"/>
    <property type="project" value="TreeGrafter"/>
</dbReference>
<keyword evidence="2" id="KW-0645">Protease</keyword>
<feature type="binding site" evidence="10">
    <location>
        <position position="170"/>
    </location>
    <ligand>
        <name>Ca(2+)</name>
        <dbReference type="ChEBI" id="CHEBI:29108"/>
        <label>3</label>
    </ligand>
</feature>
<evidence type="ECO:0000256" key="5">
    <source>
        <dbReference type="ARBA" id="ARBA00022801"/>
    </source>
</evidence>
<reference evidence="15" key="2">
    <citation type="submission" date="2023-03" db="EMBL/GenBank/DDBJ databases">
        <authorList>
            <person name="Inwood S.N."/>
            <person name="Skelly J.G."/>
            <person name="Guhlin J."/>
            <person name="Harrop T.W.R."/>
            <person name="Goldson S.G."/>
            <person name="Dearden P.K."/>
        </authorList>
    </citation>
    <scope>NUCLEOTIDE SEQUENCE</scope>
    <source>
        <strain evidence="15">Irish</strain>
        <tissue evidence="15">Whole body</tissue>
    </source>
</reference>
<feature type="binding site" evidence="10">
    <location>
        <position position="167"/>
    </location>
    <ligand>
        <name>Ca(2+)</name>
        <dbReference type="ChEBI" id="CHEBI:29108"/>
        <label>3</label>
    </ligand>
</feature>
<evidence type="ECO:0000256" key="11">
    <source>
        <dbReference type="PIRSR" id="PIRSR621190-4"/>
    </source>
</evidence>
<comment type="cofactor">
    <cofactor evidence="10">
        <name>Ca(2+)</name>
        <dbReference type="ChEBI" id="CHEBI:29108"/>
    </cofactor>
    <text evidence="10">Can bind about 5 Ca(2+) ions per subunit.</text>
</comment>
<feature type="binding site" evidence="10">
    <location>
        <position position="145"/>
    </location>
    <ligand>
        <name>Ca(2+)</name>
        <dbReference type="ChEBI" id="CHEBI:29108"/>
        <label>3</label>
    </ligand>
</feature>
<dbReference type="InterPro" id="IPR021190">
    <property type="entry name" value="Pept_M10A"/>
</dbReference>
<feature type="active site" evidence="9">
    <location>
        <position position="192"/>
    </location>
</feature>
<keyword evidence="8" id="KW-0865">Zymogen</keyword>
<accession>A0AA39FJX8</accession>
<dbReference type="SUPFAM" id="SSF50923">
    <property type="entry name" value="Hemopexin-like domain"/>
    <property type="match status" value="1"/>
</dbReference>
<dbReference type="Pfam" id="PF00413">
    <property type="entry name" value="Peptidase_M10"/>
    <property type="match status" value="1"/>
</dbReference>
<dbReference type="InterPro" id="IPR036375">
    <property type="entry name" value="Hemopexin-like_dom_sf"/>
</dbReference>
<feature type="binding site" evidence="10">
    <location>
        <position position="500"/>
    </location>
    <ligand>
        <name>Ca(2+)</name>
        <dbReference type="ChEBI" id="CHEBI:29108"/>
        <label>4</label>
    </ligand>
</feature>
<feature type="repeat" description="Hemopexin" evidence="12">
    <location>
        <begin position="401"/>
        <end position="446"/>
    </location>
</feature>
<evidence type="ECO:0000256" key="6">
    <source>
        <dbReference type="ARBA" id="ARBA00022833"/>
    </source>
</evidence>
<dbReference type="GO" id="GO:0031012">
    <property type="term" value="C:extracellular matrix"/>
    <property type="evidence" value="ECO:0007669"/>
    <property type="project" value="InterPro"/>
</dbReference>
<feature type="binding site" evidence="10">
    <location>
        <position position="144"/>
    </location>
    <ligand>
        <name>Ca(2+)</name>
        <dbReference type="ChEBI" id="CHEBI:29108"/>
        <label>3</label>
    </ligand>
</feature>
<keyword evidence="3 10" id="KW-0479">Metal-binding</keyword>
<dbReference type="GO" id="GO:0008270">
    <property type="term" value="F:zinc ion binding"/>
    <property type="evidence" value="ECO:0007669"/>
    <property type="project" value="InterPro"/>
</dbReference>
<dbReference type="AlphaFoldDB" id="A0AA39FJX8"/>
<evidence type="ECO:0000256" key="8">
    <source>
        <dbReference type="ARBA" id="ARBA00023145"/>
    </source>
</evidence>
<evidence type="ECO:0000256" key="3">
    <source>
        <dbReference type="ARBA" id="ARBA00022723"/>
    </source>
</evidence>
<keyword evidence="7" id="KW-0482">Metalloprotease</keyword>
<protein>
    <recommendedName>
        <fullName evidence="14">Peptidase metallopeptidase domain-containing protein</fullName>
    </recommendedName>
</protein>
<evidence type="ECO:0000256" key="1">
    <source>
        <dbReference type="ARBA" id="ARBA00010370"/>
    </source>
</evidence>
<comment type="cofactor">
    <cofactor evidence="10">
        <name>Zn(2+)</name>
        <dbReference type="ChEBI" id="CHEBI:29105"/>
    </cofactor>
    <text evidence="10">Binds 2 Zn(2+) ions per subunit.</text>
</comment>
<reference evidence="15" key="1">
    <citation type="journal article" date="2023" name="bioRxiv">
        <title>Scaffold-level genome assemblies of two parasitoid biocontrol wasps reveal the parthenogenesis mechanism and an associated novel virus.</title>
        <authorList>
            <person name="Inwood S."/>
            <person name="Skelly J."/>
            <person name="Guhlin J."/>
            <person name="Harrop T."/>
            <person name="Goldson S."/>
            <person name="Dearden P."/>
        </authorList>
    </citation>
    <scope>NUCLEOTIDE SEQUENCE</scope>
    <source>
        <strain evidence="15">Irish</strain>
        <tissue evidence="15">Whole body</tissue>
    </source>
</reference>
<feature type="repeat" description="Hemopexin" evidence="12">
    <location>
        <begin position="350"/>
        <end position="398"/>
    </location>
</feature>
<dbReference type="GO" id="GO:0004222">
    <property type="term" value="F:metalloendopeptidase activity"/>
    <property type="evidence" value="ECO:0007669"/>
    <property type="project" value="InterPro"/>
</dbReference>
<feature type="binding site" evidence="10">
    <location>
        <position position="163"/>
    </location>
    <ligand>
        <name>Ca(2+)</name>
        <dbReference type="ChEBI" id="CHEBI:29108"/>
        <label>2</label>
    </ligand>
</feature>
<dbReference type="GO" id="GO:0006508">
    <property type="term" value="P:proteolysis"/>
    <property type="evidence" value="ECO:0007669"/>
    <property type="project" value="UniProtKB-KW"/>
</dbReference>
<evidence type="ECO:0000256" key="12">
    <source>
        <dbReference type="PROSITE-ProRule" id="PRU01011"/>
    </source>
</evidence>
<dbReference type="PROSITE" id="PS51642">
    <property type="entry name" value="HEMOPEXIN_2"/>
    <property type="match status" value="4"/>
</dbReference>
<comment type="similarity">
    <text evidence="1">Belongs to the peptidase M10A family.</text>
</comment>
<dbReference type="InterPro" id="IPR018487">
    <property type="entry name" value="Hemopexin-like_repeat"/>
</dbReference>
<evidence type="ECO:0000256" key="7">
    <source>
        <dbReference type="ARBA" id="ARBA00023049"/>
    </source>
</evidence>
<dbReference type="GO" id="GO:0030198">
    <property type="term" value="P:extracellular matrix organization"/>
    <property type="evidence" value="ECO:0007669"/>
    <property type="project" value="TreeGrafter"/>
</dbReference>
<evidence type="ECO:0000256" key="2">
    <source>
        <dbReference type="ARBA" id="ARBA00022670"/>
    </source>
</evidence>
<proteinExistence type="inferred from homology"/>
<evidence type="ECO:0000313" key="15">
    <source>
        <dbReference type="EMBL" id="KAK0170826.1"/>
    </source>
</evidence>
<dbReference type="EMBL" id="JAQQBS010000003">
    <property type="protein sequence ID" value="KAK0170826.1"/>
    <property type="molecule type" value="Genomic_DNA"/>
</dbReference>
<feature type="binding site" evidence="10">
    <location>
        <position position="358"/>
    </location>
    <ligand>
        <name>Ca(2+)</name>
        <dbReference type="ChEBI" id="CHEBI:29108"/>
        <label>4</label>
    </ligand>
</feature>
<feature type="binding site" evidence="10">
    <location>
        <position position="195"/>
    </location>
    <ligand>
        <name>Zn(2+)</name>
        <dbReference type="ChEBI" id="CHEBI:29105"/>
        <label>2</label>
        <note>catalytic</note>
    </ligand>
</feature>
<keyword evidence="5" id="KW-0378">Hydrolase</keyword>
<dbReference type="CDD" id="cd00094">
    <property type="entry name" value="HX"/>
    <property type="match status" value="1"/>
</dbReference>
<feature type="binding site" evidence="10">
    <location>
        <position position="152"/>
    </location>
    <ligand>
        <name>Zn(2+)</name>
        <dbReference type="ChEBI" id="CHEBI:29105"/>
        <label>1</label>
    </ligand>
</feature>
<dbReference type="CDD" id="cd04278">
    <property type="entry name" value="ZnMc_MMP"/>
    <property type="match status" value="1"/>
</dbReference>
<feature type="modified residue" description="Phosphotyrosine; by PKDCC" evidence="11">
    <location>
        <position position="435"/>
    </location>
</feature>
<feature type="repeat" description="Hemopexin" evidence="12">
    <location>
        <begin position="448"/>
        <end position="495"/>
    </location>
</feature>
<feature type="repeat" description="Hemopexin" evidence="12">
    <location>
        <begin position="496"/>
        <end position="543"/>
    </location>
</feature>
<dbReference type="SMART" id="SM00120">
    <property type="entry name" value="HX"/>
    <property type="match status" value="4"/>
</dbReference>
<dbReference type="InterPro" id="IPR001818">
    <property type="entry name" value="Pept_M10_metallopeptidase"/>
</dbReference>
<feature type="binding site" evidence="10">
    <location>
        <position position="127"/>
    </location>
    <ligand>
        <name>Ca(2+)</name>
        <dbReference type="ChEBI" id="CHEBI:29108"/>
        <label>2</label>
    </ligand>
</feature>
<keyword evidence="10" id="KW-0106">Calcium</keyword>
<evidence type="ECO:0000256" key="13">
    <source>
        <dbReference type="SAM" id="MobiDB-lite"/>
    </source>
</evidence>
<dbReference type="InterPro" id="IPR000585">
    <property type="entry name" value="Hemopexin-like_dom"/>
</dbReference>
<dbReference type="InterPro" id="IPR033739">
    <property type="entry name" value="M10A_MMP"/>
</dbReference>
<feature type="binding site" evidence="10">
    <location>
        <position position="139"/>
    </location>
    <ligand>
        <name>Zn(2+)</name>
        <dbReference type="ChEBI" id="CHEBI:29105"/>
        <label>1</label>
    </ligand>
</feature>
<dbReference type="InterPro" id="IPR024079">
    <property type="entry name" value="MetalloPept_cat_dom_sf"/>
</dbReference>
<feature type="domain" description="Peptidase metallopeptidase" evidence="14">
    <location>
        <begin position="74"/>
        <end position="236"/>
    </location>
</feature>
<dbReference type="Proteomes" id="UP001168990">
    <property type="component" value="Unassembled WGS sequence"/>
</dbReference>
<feature type="binding site" evidence="10">
    <location>
        <position position="161"/>
    </location>
    <ligand>
        <name>Ca(2+)</name>
        <dbReference type="ChEBI" id="CHEBI:29108"/>
        <label>2</label>
    </ligand>
</feature>
<evidence type="ECO:0000256" key="4">
    <source>
        <dbReference type="ARBA" id="ARBA00022737"/>
    </source>
</evidence>
<feature type="binding site" evidence="10">
    <location>
        <position position="454"/>
    </location>
    <ligand>
        <name>Ca(2+)</name>
        <dbReference type="ChEBI" id="CHEBI:29108"/>
        <label>5</label>
    </ligand>
</feature>
<feature type="compositionally biased region" description="Low complexity" evidence="13">
    <location>
        <begin position="248"/>
        <end position="259"/>
    </location>
</feature>
<feature type="binding site" evidence="10">
    <location>
        <position position="201"/>
    </location>
    <ligand>
        <name>Zn(2+)</name>
        <dbReference type="ChEBI" id="CHEBI:29105"/>
        <label>2</label>
        <note>catalytic</note>
    </ligand>
</feature>
<evidence type="ECO:0000256" key="10">
    <source>
        <dbReference type="PIRSR" id="PIRSR621190-2"/>
    </source>
</evidence>
<dbReference type="Gene3D" id="3.40.390.10">
    <property type="entry name" value="Collagenase (Catalytic Domain)"/>
    <property type="match status" value="1"/>
</dbReference>
<keyword evidence="16" id="KW-1185">Reference proteome</keyword>